<dbReference type="EMBL" id="KZ679142">
    <property type="protein sequence ID" value="PTB72304.1"/>
    <property type="molecule type" value="Genomic_DNA"/>
</dbReference>
<dbReference type="AlphaFoldDB" id="A0A2T4BSM8"/>
<reference evidence="1 2" key="1">
    <citation type="submission" date="2016-07" db="EMBL/GenBank/DDBJ databases">
        <title>Multiple horizontal gene transfer events from other fungi enriched the ability of initially mycotrophic Trichoderma (Ascomycota) to feed on dead plant biomass.</title>
        <authorList>
            <consortium name="DOE Joint Genome Institute"/>
            <person name="Aerts A."/>
            <person name="Atanasova L."/>
            <person name="Chenthamara K."/>
            <person name="Zhang J."/>
            <person name="Grujic M."/>
            <person name="Henrissat B."/>
            <person name="Kuo A."/>
            <person name="Salamov A."/>
            <person name="Lipzen A."/>
            <person name="Labutti K."/>
            <person name="Barry K."/>
            <person name="Miao Y."/>
            <person name="Rahimi M.J."/>
            <person name="Shen Q."/>
            <person name="Grigoriev I.V."/>
            <person name="Kubicek C.P."/>
            <person name="Druzhinina I.S."/>
        </authorList>
    </citation>
    <scope>NUCLEOTIDE SEQUENCE [LARGE SCALE GENOMIC DNA]</scope>
    <source>
        <strain evidence="1 2">ATCC 18648</strain>
    </source>
</reference>
<accession>A0A2T4BSM8</accession>
<gene>
    <name evidence="1" type="ORF">M440DRAFT_164481</name>
</gene>
<protein>
    <submittedName>
        <fullName evidence="1">Uncharacterized protein</fullName>
    </submittedName>
</protein>
<sequence>MDLCSGSSHPFPLRVRACHTRVGTRTITYPSRHLQPFSGVPGKNVPPRICPQVKSYPRPPHLFQASSNAYFCAYSSTSSPANSIVRPRVSHSCAPMPSPPAFPELVRPSPLHMRSLEQAGQADAGGRRWTKAFAIDCMLCFLHKSEADVTSGDRQLARFL</sequence>
<dbReference type="Proteomes" id="UP000240760">
    <property type="component" value="Unassembled WGS sequence"/>
</dbReference>
<name>A0A2T4BSM8_TRILO</name>
<organism evidence="1 2">
    <name type="scientific">Trichoderma longibrachiatum ATCC 18648</name>
    <dbReference type="NCBI Taxonomy" id="983965"/>
    <lineage>
        <taxon>Eukaryota</taxon>
        <taxon>Fungi</taxon>
        <taxon>Dikarya</taxon>
        <taxon>Ascomycota</taxon>
        <taxon>Pezizomycotina</taxon>
        <taxon>Sordariomycetes</taxon>
        <taxon>Hypocreomycetidae</taxon>
        <taxon>Hypocreales</taxon>
        <taxon>Hypocreaceae</taxon>
        <taxon>Trichoderma</taxon>
    </lineage>
</organism>
<evidence type="ECO:0000313" key="1">
    <source>
        <dbReference type="EMBL" id="PTB72304.1"/>
    </source>
</evidence>
<evidence type="ECO:0000313" key="2">
    <source>
        <dbReference type="Proteomes" id="UP000240760"/>
    </source>
</evidence>
<proteinExistence type="predicted"/>
<keyword evidence="2" id="KW-1185">Reference proteome</keyword>